<organism evidence="1">
    <name type="scientific">marine sediment metagenome</name>
    <dbReference type="NCBI Taxonomy" id="412755"/>
    <lineage>
        <taxon>unclassified sequences</taxon>
        <taxon>metagenomes</taxon>
        <taxon>ecological metagenomes</taxon>
    </lineage>
</organism>
<comment type="caution">
    <text evidence="1">The sequence shown here is derived from an EMBL/GenBank/DDBJ whole genome shotgun (WGS) entry which is preliminary data.</text>
</comment>
<reference evidence="1" key="1">
    <citation type="journal article" date="2015" name="Nature">
        <title>Complex archaea that bridge the gap between prokaryotes and eukaryotes.</title>
        <authorList>
            <person name="Spang A."/>
            <person name="Saw J.H."/>
            <person name="Jorgensen S.L."/>
            <person name="Zaremba-Niedzwiedzka K."/>
            <person name="Martijn J."/>
            <person name="Lind A.E."/>
            <person name="van Eijk R."/>
            <person name="Schleper C."/>
            <person name="Guy L."/>
            <person name="Ettema T.J."/>
        </authorList>
    </citation>
    <scope>NUCLEOTIDE SEQUENCE</scope>
</reference>
<name>A0A0F9PA46_9ZZZZ</name>
<evidence type="ECO:0000313" key="1">
    <source>
        <dbReference type="EMBL" id="KKN21322.1"/>
    </source>
</evidence>
<proteinExistence type="predicted"/>
<gene>
    <name evidence="1" type="ORF">LCGC14_0926640</name>
</gene>
<accession>A0A0F9PA46</accession>
<sequence>MKVKDLIHKLSLVNPENTVYLIDGDTAYDFTFVGYDDVGDVELGRASGDKEA</sequence>
<protein>
    <submittedName>
        <fullName evidence="1">Uncharacterized protein</fullName>
    </submittedName>
</protein>
<dbReference type="EMBL" id="LAZR01003158">
    <property type="protein sequence ID" value="KKN21322.1"/>
    <property type="molecule type" value="Genomic_DNA"/>
</dbReference>
<dbReference type="AlphaFoldDB" id="A0A0F9PA46"/>